<evidence type="ECO:0000256" key="4">
    <source>
        <dbReference type="ARBA" id="ARBA00022475"/>
    </source>
</evidence>
<evidence type="ECO:0000256" key="3">
    <source>
        <dbReference type="ARBA" id="ARBA00022448"/>
    </source>
</evidence>
<dbReference type="Gene3D" id="1.20.58.340">
    <property type="entry name" value="Magnesium transport protein CorA, transmembrane region"/>
    <property type="match status" value="2"/>
</dbReference>
<evidence type="ECO:0000313" key="11">
    <source>
        <dbReference type="Proteomes" id="UP001565927"/>
    </source>
</evidence>
<dbReference type="RefSeq" id="WP_370442415.1">
    <property type="nucleotide sequence ID" value="NZ_JBGFTU010000019.1"/>
</dbReference>
<evidence type="ECO:0000256" key="8">
    <source>
        <dbReference type="RuleBase" id="RU362010"/>
    </source>
</evidence>
<evidence type="ECO:0000256" key="5">
    <source>
        <dbReference type="ARBA" id="ARBA00022692"/>
    </source>
</evidence>
<keyword evidence="3 8" id="KW-0813">Transport</keyword>
<reference evidence="10 11" key="1">
    <citation type="submission" date="2024-07" db="EMBL/GenBank/DDBJ databases">
        <authorList>
            <person name="Thanompreechachai J."/>
            <person name="Duangmal K."/>
        </authorList>
    </citation>
    <scope>NUCLEOTIDE SEQUENCE [LARGE SCALE GENOMIC DNA]</scope>
    <source>
        <strain evidence="10 11">LSe6-4</strain>
    </source>
</reference>
<protein>
    <recommendedName>
        <fullName evidence="8">Magnesium transport protein CorA</fullName>
    </recommendedName>
</protein>
<dbReference type="InterPro" id="IPR004488">
    <property type="entry name" value="Mg/Co-transport_prot_CorA"/>
</dbReference>
<keyword evidence="8" id="KW-0460">Magnesium</keyword>
<keyword evidence="4 8" id="KW-1003">Cell membrane</keyword>
<dbReference type="Pfam" id="PF01544">
    <property type="entry name" value="CorA"/>
    <property type="match status" value="1"/>
</dbReference>
<evidence type="ECO:0000313" key="10">
    <source>
        <dbReference type="EMBL" id="MEZ0166189.1"/>
    </source>
</evidence>
<dbReference type="SUPFAM" id="SSF144083">
    <property type="entry name" value="Magnesium transport protein CorA, transmembrane region"/>
    <property type="match status" value="1"/>
</dbReference>
<feature type="transmembrane region" description="Helical" evidence="8">
    <location>
        <begin position="349"/>
        <end position="369"/>
    </location>
</feature>
<accession>A0ABV4H515</accession>
<comment type="caution">
    <text evidence="10">The sequence shown here is derived from an EMBL/GenBank/DDBJ whole genome shotgun (WGS) entry which is preliminary data.</text>
</comment>
<dbReference type="InterPro" id="IPR002523">
    <property type="entry name" value="MgTranspt_CorA/ZnTranspt_ZntB"/>
</dbReference>
<evidence type="ECO:0000256" key="9">
    <source>
        <dbReference type="SAM" id="MobiDB-lite"/>
    </source>
</evidence>
<dbReference type="SUPFAM" id="SSF143865">
    <property type="entry name" value="CorA soluble domain-like"/>
    <property type="match status" value="1"/>
</dbReference>
<gene>
    <name evidence="8 10" type="primary">corA</name>
    <name evidence="10" type="ORF">AB2L27_15625</name>
</gene>
<feature type="region of interest" description="Disordered" evidence="9">
    <location>
        <begin position="1"/>
        <end position="24"/>
    </location>
</feature>
<dbReference type="Gene3D" id="3.30.460.20">
    <property type="entry name" value="CorA soluble domain-like"/>
    <property type="match status" value="1"/>
</dbReference>
<keyword evidence="11" id="KW-1185">Reference proteome</keyword>
<dbReference type="InterPro" id="IPR045863">
    <property type="entry name" value="CorA_TM1_TM2"/>
</dbReference>
<sequence>MPRRRLPLPSMGRRGMVPSRDLAQDGAIPAAATGRGSSLVDSGVYEDGHRVHSPGDLVGTVASLRERAGRVAWMGLYRPAEQELGSLAAEFDLHPLAVEDAVLAHQRPKLERYGSTLFVVLRAARYVDESEEVEFGELHLFIGADFVLTVRHAESPGLAEVRRRMEADPDLLRRGPEAILYAVLDAVVDGYGPVLKGLEDDIDEIEAQVFTGDPTVSRRIYELSQEVVDFQRAVTPLTGILTGLTGGFQKYRVDEELQRHLRDVADHVTVAVERIENYRNQLRDILTVNATLVAQRQNEEMQAMTEASFAQSEEVKKISSWAAILFAPSLVGGVYGMNFDHMPELAWAFGYPLALLLMLGLSVTLYVIFKRRGWL</sequence>
<dbReference type="PANTHER" id="PTHR46494:SF1">
    <property type="entry name" value="CORA FAMILY METAL ION TRANSPORTER (EUROFUNG)"/>
    <property type="match status" value="1"/>
</dbReference>
<keyword evidence="6 8" id="KW-1133">Transmembrane helix</keyword>
<comment type="subcellular location">
    <subcellularLocation>
        <location evidence="1">Cell membrane</location>
        <topology evidence="1">Multi-pass membrane protein</topology>
    </subcellularLocation>
    <subcellularLocation>
        <location evidence="8">Membrane</location>
        <topology evidence="8">Multi-pass membrane protein</topology>
    </subcellularLocation>
</comment>
<dbReference type="Proteomes" id="UP001565927">
    <property type="component" value="Unassembled WGS sequence"/>
</dbReference>
<proteinExistence type="inferred from homology"/>
<keyword evidence="8" id="KW-0406">Ion transport</keyword>
<keyword evidence="7 8" id="KW-0472">Membrane</keyword>
<dbReference type="NCBIfam" id="TIGR00383">
    <property type="entry name" value="corA"/>
    <property type="match status" value="1"/>
</dbReference>
<evidence type="ECO:0000256" key="2">
    <source>
        <dbReference type="ARBA" id="ARBA00009765"/>
    </source>
</evidence>
<dbReference type="InterPro" id="IPR045861">
    <property type="entry name" value="CorA_cytoplasmic_dom"/>
</dbReference>
<comment type="function">
    <text evidence="8">Mediates influx of magnesium ions.</text>
</comment>
<evidence type="ECO:0000256" key="1">
    <source>
        <dbReference type="ARBA" id="ARBA00004651"/>
    </source>
</evidence>
<name>A0ABV4H515_9ACTN</name>
<keyword evidence="5 8" id="KW-0812">Transmembrane</keyword>
<organism evidence="10 11">
    <name type="scientific">Kineococcus halophytocola</name>
    <dbReference type="NCBI Taxonomy" id="3234027"/>
    <lineage>
        <taxon>Bacteria</taxon>
        <taxon>Bacillati</taxon>
        <taxon>Actinomycetota</taxon>
        <taxon>Actinomycetes</taxon>
        <taxon>Kineosporiales</taxon>
        <taxon>Kineosporiaceae</taxon>
        <taxon>Kineococcus</taxon>
    </lineage>
</organism>
<evidence type="ECO:0000256" key="6">
    <source>
        <dbReference type="ARBA" id="ARBA00022989"/>
    </source>
</evidence>
<dbReference type="PANTHER" id="PTHR46494">
    <property type="entry name" value="CORA FAMILY METAL ION TRANSPORTER (EUROFUNG)"/>
    <property type="match status" value="1"/>
</dbReference>
<evidence type="ECO:0000256" key="7">
    <source>
        <dbReference type="ARBA" id="ARBA00023136"/>
    </source>
</evidence>
<comment type="similarity">
    <text evidence="2 8">Belongs to the CorA metal ion transporter (MIT) (TC 1.A.35) family.</text>
</comment>
<dbReference type="CDD" id="cd12830">
    <property type="entry name" value="MtCorA-like"/>
    <property type="match status" value="1"/>
</dbReference>
<comment type="caution">
    <text evidence="8">Lacks conserved residue(s) required for the propagation of feature annotation.</text>
</comment>
<dbReference type="EMBL" id="JBGFTU010000019">
    <property type="protein sequence ID" value="MEZ0166189.1"/>
    <property type="molecule type" value="Genomic_DNA"/>
</dbReference>